<reference evidence="3" key="1">
    <citation type="submission" date="2021-01" db="EMBL/GenBank/DDBJ databases">
        <authorList>
            <person name="Corre E."/>
            <person name="Pelletier E."/>
            <person name="Niang G."/>
            <person name="Scheremetjew M."/>
            <person name="Finn R."/>
            <person name="Kale V."/>
            <person name="Holt S."/>
            <person name="Cochrane G."/>
            <person name="Meng A."/>
            <person name="Brown T."/>
            <person name="Cohen L."/>
        </authorList>
    </citation>
    <scope>NUCLEOTIDE SEQUENCE</scope>
    <source>
        <strain evidence="3">CCAP979/52</strain>
    </source>
</reference>
<dbReference type="PROSITE" id="PS50943">
    <property type="entry name" value="HTH_CROC1"/>
    <property type="match status" value="1"/>
</dbReference>
<dbReference type="EMBL" id="HBEZ01051305">
    <property type="protein sequence ID" value="CAD8653373.1"/>
    <property type="molecule type" value="Transcribed_RNA"/>
</dbReference>
<dbReference type="AlphaFoldDB" id="A0A7S0MWF9"/>
<sequence>MSEEDKDQRRQNARMRMRERAAQSNEKTMLQLLDESRLRRSAIIAEAAKRTRDNRDAPQRFLGEPPPVETLFIYACKRDKDAIIAQMETNSRVEAAIKKLSSLSAVLGVPIRDLPMSAKERFARNEVLEKNRVERKKALLGVEKIAGQFIEDAKRNRTSIYESAIRRAEHIKQAATSNPAPSDTVDAVFDWIQKRAKSAITAAVNQRAQPHCGSTQLEASSASSCPTSTGHVAKRLDANVEKIVASLGACDRTTSTSGSQVHESSSVILSHDVFRFGRKRDFDLLESTCREVVSLQLAIYHLESIREQGLFGVSPLMLSKESRIKTKISSIPQDIAVSAAITLQRLCLFRILQNRHRDSFLKRPNFGF</sequence>
<organism evidence="3">
    <name type="scientific">Cryptomonas curvata</name>
    <dbReference type="NCBI Taxonomy" id="233186"/>
    <lineage>
        <taxon>Eukaryota</taxon>
        <taxon>Cryptophyceae</taxon>
        <taxon>Cryptomonadales</taxon>
        <taxon>Cryptomonadaceae</taxon>
        <taxon>Cryptomonas</taxon>
    </lineage>
</organism>
<feature type="domain" description="HTH cro/C1-type" evidence="2">
    <location>
        <begin position="84"/>
        <end position="114"/>
    </location>
</feature>
<evidence type="ECO:0000256" key="1">
    <source>
        <dbReference type="SAM" id="MobiDB-lite"/>
    </source>
</evidence>
<evidence type="ECO:0000313" key="3">
    <source>
        <dbReference type="EMBL" id="CAD8653373.1"/>
    </source>
</evidence>
<proteinExistence type="predicted"/>
<name>A0A7S0MWF9_9CRYP</name>
<accession>A0A7S0MWF9</accession>
<feature type="region of interest" description="Disordered" evidence="1">
    <location>
        <begin position="1"/>
        <end position="27"/>
    </location>
</feature>
<gene>
    <name evidence="3" type="ORF">CCUR1050_LOCUS28143</name>
</gene>
<evidence type="ECO:0000259" key="2">
    <source>
        <dbReference type="PROSITE" id="PS50943"/>
    </source>
</evidence>
<protein>
    <recommendedName>
        <fullName evidence="2">HTH cro/C1-type domain-containing protein</fullName>
    </recommendedName>
</protein>
<dbReference type="InterPro" id="IPR001387">
    <property type="entry name" value="Cro/C1-type_HTH"/>
</dbReference>
<feature type="compositionally biased region" description="Basic and acidic residues" evidence="1">
    <location>
        <begin position="1"/>
        <end position="21"/>
    </location>
</feature>